<dbReference type="GO" id="GO:0003677">
    <property type="term" value="F:DNA binding"/>
    <property type="evidence" value="ECO:0007669"/>
    <property type="project" value="InterPro"/>
</dbReference>
<dbReference type="AlphaFoldDB" id="A0A5N3ZYR9"/>
<proteinExistence type="predicted"/>
<evidence type="ECO:0000259" key="2">
    <source>
        <dbReference type="Pfam" id="PF05225"/>
    </source>
</evidence>
<dbReference type="InterPro" id="IPR009057">
    <property type="entry name" value="Homeodomain-like_sf"/>
</dbReference>
<dbReference type="Gene3D" id="1.10.10.60">
    <property type="entry name" value="Homeodomain-like"/>
    <property type="match status" value="1"/>
</dbReference>
<evidence type="ECO:0000256" key="1">
    <source>
        <dbReference type="ARBA" id="ARBA00004123"/>
    </source>
</evidence>
<gene>
    <name evidence="3" type="ORF">PPYR_15469</name>
</gene>
<accession>A0A5N3ZYR9</accession>
<name>A0A5N3ZYR9_PHOPY</name>
<dbReference type="SUPFAM" id="SSF46689">
    <property type="entry name" value="Homeodomain-like"/>
    <property type="match status" value="1"/>
</dbReference>
<feature type="non-terminal residue" evidence="3">
    <location>
        <position position="1"/>
    </location>
</feature>
<dbReference type="EMBL" id="VVIM01001695">
    <property type="protein sequence ID" value="KAB0790199.1"/>
    <property type="molecule type" value="Genomic_DNA"/>
</dbReference>
<keyword evidence="4" id="KW-1185">Reference proteome</keyword>
<dbReference type="InterPro" id="IPR007889">
    <property type="entry name" value="HTH_Psq"/>
</dbReference>
<dbReference type="Proteomes" id="UP000327044">
    <property type="component" value="Unassembled WGS sequence"/>
</dbReference>
<organism evidence="3 4">
    <name type="scientific">Photinus pyralis</name>
    <name type="common">Common eastern firefly</name>
    <name type="synonym">Lampyris pyralis</name>
    <dbReference type="NCBI Taxonomy" id="7054"/>
    <lineage>
        <taxon>Eukaryota</taxon>
        <taxon>Metazoa</taxon>
        <taxon>Ecdysozoa</taxon>
        <taxon>Arthropoda</taxon>
        <taxon>Hexapoda</taxon>
        <taxon>Insecta</taxon>
        <taxon>Pterygota</taxon>
        <taxon>Neoptera</taxon>
        <taxon>Endopterygota</taxon>
        <taxon>Coleoptera</taxon>
        <taxon>Polyphaga</taxon>
        <taxon>Elateriformia</taxon>
        <taxon>Elateroidea</taxon>
        <taxon>Lampyridae</taxon>
        <taxon>Lampyrinae</taxon>
        <taxon>Photinus</taxon>
    </lineage>
</organism>
<feature type="domain" description="HTH psq-type" evidence="2">
    <location>
        <begin position="16"/>
        <end position="54"/>
    </location>
</feature>
<comment type="caution">
    <text evidence="3">The sequence shown here is derived from an EMBL/GenBank/DDBJ whole genome shotgun (WGS) entry which is preliminary data.</text>
</comment>
<comment type="subcellular location">
    <subcellularLocation>
        <location evidence="1">Nucleus</location>
    </subcellularLocation>
</comment>
<evidence type="ECO:0000313" key="4">
    <source>
        <dbReference type="Proteomes" id="UP000327044"/>
    </source>
</evidence>
<evidence type="ECO:0000313" key="3">
    <source>
        <dbReference type="EMBL" id="KAB0790199.1"/>
    </source>
</evidence>
<protein>
    <recommendedName>
        <fullName evidence="2">HTH psq-type domain-containing protein</fullName>
    </recommendedName>
</protein>
<sequence length="126" mass="14462">NMTRKYKRKSQKCNWSPEQLRAAIDAIRDGRAIREVGRAFGIPESTLRDRLKSNNSDAAKLGRNPVFNKAQEEALSTHVQKLAKVFFGITPIELRRLAYSFAEENNIKHPFDSEKKLAGEDWLTLF</sequence>
<dbReference type="InParanoid" id="A0A5N3ZYR9"/>
<dbReference type="GO" id="GO:0005634">
    <property type="term" value="C:nucleus"/>
    <property type="evidence" value="ECO:0007669"/>
    <property type="project" value="UniProtKB-SubCell"/>
</dbReference>
<reference evidence="3 4" key="1">
    <citation type="journal article" date="2018" name="Elife">
        <title>Firefly genomes illuminate parallel origins of bioluminescence in beetles.</title>
        <authorList>
            <person name="Fallon T.R."/>
            <person name="Lower S.E."/>
            <person name="Chang C.H."/>
            <person name="Bessho-Uehara M."/>
            <person name="Martin G.J."/>
            <person name="Bewick A.J."/>
            <person name="Behringer M."/>
            <person name="Debat H.J."/>
            <person name="Wong I."/>
            <person name="Day J.C."/>
            <person name="Suvorov A."/>
            <person name="Silva C.J."/>
            <person name="Stanger-Hall K.F."/>
            <person name="Hall D.W."/>
            <person name="Schmitz R.J."/>
            <person name="Nelson D.R."/>
            <person name="Lewis S.M."/>
            <person name="Shigenobu S."/>
            <person name="Bybee S.M."/>
            <person name="Larracuente A.M."/>
            <person name="Oba Y."/>
            <person name="Weng J.K."/>
        </authorList>
    </citation>
    <scope>NUCLEOTIDE SEQUENCE [LARGE SCALE GENOMIC DNA]</scope>
    <source>
        <strain evidence="3">1611_PpyrPB1</strain>
        <tissue evidence="3">Whole body</tissue>
    </source>
</reference>
<dbReference type="Pfam" id="PF05225">
    <property type="entry name" value="HTH_psq"/>
    <property type="match status" value="1"/>
</dbReference>